<protein>
    <recommendedName>
        <fullName evidence="2">DUF7908 domain-containing protein</fullName>
    </recommendedName>
</protein>
<feature type="compositionally biased region" description="Polar residues" evidence="1">
    <location>
        <begin position="1"/>
        <end position="10"/>
    </location>
</feature>
<feature type="region of interest" description="Disordered" evidence="1">
    <location>
        <begin position="1"/>
        <end position="36"/>
    </location>
</feature>
<evidence type="ECO:0000313" key="4">
    <source>
        <dbReference type="Proteomes" id="UP000693738"/>
    </source>
</evidence>
<dbReference type="EMBL" id="CAJSTJ010000164">
    <property type="protein sequence ID" value="CAG7564261.1"/>
    <property type="molecule type" value="Genomic_DNA"/>
</dbReference>
<accession>A0A8J2NDY2</accession>
<feature type="compositionally biased region" description="Low complexity" evidence="1">
    <location>
        <begin position="473"/>
        <end position="492"/>
    </location>
</feature>
<reference evidence="3" key="1">
    <citation type="submission" date="2021-05" db="EMBL/GenBank/DDBJ databases">
        <authorList>
            <person name="Khan N."/>
        </authorList>
    </citation>
    <scope>NUCLEOTIDE SEQUENCE</scope>
</reference>
<dbReference type="Pfam" id="PF25485">
    <property type="entry name" value="DUF7908"/>
    <property type="match status" value="1"/>
</dbReference>
<feature type="region of interest" description="Disordered" evidence="1">
    <location>
        <begin position="222"/>
        <end position="242"/>
    </location>
</feature>
<evidence type="ECO:0000256" key="1">
    <source>
        <dbReference type="SAM" id="MobiDB-lite"/>
    </source>
</evidence>
<feature type="domain" description="DUF7908" evidence="2">
    <location>
        <begin position="83"/>
        <end position="210"/>
    </location>
</feature>
<proteinExistence type="predicted"/>
<comment type="caution">
    <text evidence="3">The sequence shown here is derived from an EMBL/GenBank/DDBJ whole genome shotgun (WGS) entry which is preliminary data.</text>
</comment>
<dbReference type="InterPro" id="IPR057230">
    <property type="entry name" value="DUF7908"/>
</dbReference>
<feature type="compositionally biased region" description="Polar residues" evidence="1">
    <location>
        <begin position="225"/>
        <end position="242"/>
    </location>
</feature>
<dbReference type="Proteomes" id="UP000693738">
    <property type="component" value="Unassembled WGS sequence"/>
</dbReference>
<evidence type="ECO:0000259" key="2">
    <source>
        <dbReference type="Pfam" id="PF25485"/>
    </source>
</evidence>
<feature type="region of interest" description="Disordered" evidence="1">
    <location>
        <begin position="473"/>
        <end position="494"/>
    </location>
</feature>
<name>A0A8J2NDY2_FUSEQ</name>
<evidence type="ECO:0000313" key="3">
    <source>
        <dbReference type="EMBL" id="CAG7564261.1"/>
    </source>
</evidence>
<sequence length="581" mass="61282">MLDTESSTSVAFPESSRAAELSSDGPEPTVAESGSVTRSLDLITEPVIDEVVTSSLSTELGSTVSTDAIPTSSGFIEPAGRSVIFQVSVVDNQKRSTNKRQAIGGFVGNDNPQSCTFAATFNLAEGQLFEGGTPIYYSGESYKELSGLDFPSSGSITKTFEDTGRLVFRNSALPNGRAGFCQTLDGIVYVTFTNGPVGCISVELVVYDVTQCQDGRLIVDDGETATPSETIPQDTTPLGETDPTVTSGIQDATTVQVSYSSSDFITQSELIGTSHTSDVGASDIISSETTLAETTHAGTTITDTVITDTTIIDTATVDTTMTDTTTDTIIMDTTPLIASTIGVDITTGDTSDITTAAASTTTTEASTTSSGAPDTDCIKANNPYTASNGVTFTLSCNTLISIILLKDPYLSDFIPCLQACSEDESCAGASFSRSFFGSYCYLSSYFYAETAEDDDRFDVAFKDAVIGDTTTAATDAETTDTTTSAAPTETSDLSTCEDLSSPLQVGDDTYDIFCNGYRFFAASIYIETASFLECIQACSQNNNCLGVDYTESSSACLLALVFDVESFFMEDGIHLAIRQRA</sequence>
<organism evidence="3 4">
    <name type="scientific">Fusarium equiseti</name>
    <name type="common">Fusarium scirpi</name>
    <dbReference type="NCBI Taxonomy" id="61235"/>
    <lineage>
        <taxon>Eukaryota</taxon>
        <taxon>Fungi</taxon>
        <taxon>Dikarya</taxon>
        <taxon>Ascomycota</taxon>
        <taxon>Pezizomycotina</taxon>
        <taxon>Sordariomycetes</taxon>
        <taxon>Hypocreomycetidae</taxon>
        <taxon>Hypocreales</taxon>
        <taxon>Nectriaceae</taxon>
        <taxon>Fusarium</taxon>
        <taxon>Fusarium incarnatum-equiseti species complex</taxon>
    </lineage>
</organism>
<gene>
    <name evidence="3" type="ORF">FEQUK3_LOCUS9993</name>
</gene>
<dbReference type="AlphaFoldDB" id="A0A8J2NDY2"/>